<name>A0A834FVY6_RHOSS</name>
<protein>
    <submittedName>
        <fullName evidence="1">Uncharacterized protein</fullName>
    </submittedName>
</protein>
<accession>A0A834FVY6</accession>
<sequence>MRLESDGHLKIYKDGVPASPFVDMVTYDLGESQHPHLCGKYGVCRQGECNYPIGIDGVPCFNPTEFQLPAHGHSSPDQHHLIEVRNITCFNVIDPGVQHLQILKLI</sequence>
<reference evidence="1" key="1">
    <citation type="submission" date="2019-11" db="EMBL/GenBank/DDBJ databases">
        <authorList>
            <person name="Liu Y."/>
            <person name="Hou J."/>
            <person name="Li T.-Q."/>
            <person name="Guan C.-H."/>
            <person name="Wu X."/>
            <person name="Wu H.-Z."/>
            <person name="Ling F."/>
            <person name="Zhang R."/>
            <person name="Shi X.-G."/>
            <person name="Ren J.-P."/>
            <person name="Chen E.-F."/>
            <person name="Sun J.-M."/>
        </authorList>
    </citation>
    <scope>NUCLEOTIDE SEQUENCE</scope>
    <source>
        <strain evidence="1">Adult_tree_wgs_1</strain>
        <tissue evidence="1">Leaves</tissue>
    </source>
</reference>
<organism evidence="1 2">
    <name type="scientific">Rhododendron simsii</name>
    <name type="common">Sims's rhododendron</name>
    <dbReference type="NCBI Taxonomy" id="118357"/>
    <lineage>
        <taxon>Eukaryota</taxon>
        <taxon>Viridiplantae</taxon>
        <taxon>Streptophyta</taxon>
        <taxon>Embryophyta</taxon>
        <taxon>Tracheophyta</taxon>
        <taxon>Spermatophyta</taxon>
        <taxon>Magnoliopsida</taxon>
        <taxon>eudicotyledons</taxon>
        <taxon>Gunneridae</taxon>
        <taxon>Pentapetalae</taxon>
        <taxon>asterids</taxon>
        <taxon>Ericales</taxon>
        <taxon>Ericaceae</taxon>
        <taxon>Ericoideae</taxon>
        <taxon>Rhodoreae</taxon>
        <taxon>Rhododendron</taxon>
    </lineage>
</organism>
<dbReference type="OrthoDB" id="4062651at2759"/>
<proteinExistence type="predicted"/>
<evidence type="ECO:0000313" key="2">
    <source>
        <dbReference type="Proteomes" id="UP000626092"/>
    </source>
</evidence>
<dbReference type="AlphaFoldDB" id="A0A834FVY6"/>
<comment type="caution">
    <text evidence="1">The sequence shown here is derived from an EMBL/GenBank/DDBJ whole genome shotgun (WGS) entry which is preliminary data.</text>
</comment>
<evidence type="ECO:0000313" key="1">
    <source>
        <dbReference type="EMBL" id="KAF7112823.1"/>
    </source>
</evidence>
<dbReference type="EMBL" id="WJXA01000416">
    <property type="protein sequence ID" value="KAF7112823.1"/>
    <property type="molecule type" value="Genomic_DNA"/>
</dbReference>
<keyword evidence="2" id="KW-1185">Reference proteome</keyword>
<gene>
    <name evidence="1" type="ORF">RHSIM_RhsimUnG0189900</name>
</gene>
<dbReference type="Proteomes" id="UP000626092">
    <property type="component" value="Unassembled WGS sequence"/>
</dbReference>